<dbReference type="Gene3D" id="3.40.50.300">
    <property type="entry name" value="P-loop containing nucleotide triphosphate hydrolases"/>
    <property type="match status" value="1"/>
</dbReference>
<evidence type="ECO:0000256" key="3">
    <source>
        <dbReference type="ARBA" id="ARBA00022801"/>
    </source>
</evidence>
<dbReference type="AlphaFoldDB" id="A0A7R8W8S1"/>
<feature type="compositionally biased region" description="Acidic residues" evidence="5">
    <location>
        <begin position="295"/>
        <end position="305"/>
    </location>
</feature>
<dbReference type="EC" id="3.6.5.2" evidence="2"/>
<evidence type="ECO:0000313" key="6">
    <source>
        <dbReference type="EMBL" id="CAD7224390.1"/>
    </source>
</evidence>
<evidence type="ECO:0000256" key="2">
    <source>
        <dbReference type="ARBA" id="ARBA00011984"/>
    </source>
</evidence>
<dbReference type="SMART" id="SM00173">
    <property type="entry name" value="RAS"/>
    <property type="match status" value="1"/>
</dbReference>
<comment type="similarity">
    <text evidence="1">Belongs to the small GTPase superfamily. Ras family.</text>
</comment>
<reference evidence="6" key="1">
    <citation type="submission" date="2020-11" db="EMBL/GenBank/DDBJ databases">
        <authorList>
            <person name="Tran Van P."/>
        </authorList>
    </citation>
    <scope>NUCLEOTIDE SEQUENCE</scope>
</reference>
<name>A0A7R8W8S1_9CRUS</name>
<dbReference type="PROSITE" id="PS51421">
    <property type="entry name" value="RAS"/>
    <property type="match status" value="1"/>
</dbReference>
<dbReference type="InterPro" id="IPR051065">
    <property type="entry name" value="Ras-related_GTPase"/>
</dbReference>
<evidence type="ECO:0000256" key="4">
    <source>
        <dbReference type="ARBA" id="ARBA00048098"/>
    </source>
</evidence>
<protein>
    <recommendedName>
        <fullName evidence="2">small monomeric GTPase</fullName>
        <ecNumber evidence="2">3.6.5.2</ecNumber>
    </recommendedName>
</protein>
<organism evidence="6">
    <name type="scientific">Cyprideis torosa</name>
    <dbReference type="NCBI Taxonomy" id="163714"/>
    <lineage>
        <taxon>Eukaryota</taxon>
        <taxon>Metazoa</taxon>
        <taxon>Ecdysozoa</taxon>
        <taxon>Arthropoda</taxon>
        <taxon>Crustacea</taxon>
        <taxon>Oligostraca</taxon>
        <taxon>Ostracoda</taxon>
        <taxon>Podocopa</taxon>
        <taxon>Podocopida</taxon>
        <taxon>Cytherocopina</taxon>
        <taxon>Cytheroidea</taxon>
        <taxon>Cytherideidae</taxon>
        <taxon>Cyprideis</taxon>
    </lineage>
</organism>
<dbReference type="Pfam" id="PF00071">
    <property type="entry name" value="Ras"/>
    <property type="match status" value="1"/>
</dbReference>
<dbReference type="PROSITE" id="PS51419">
    <property type="entry name" value="RAB"/>
    <property type="match status" value="1"/>
</dbReference>
<feature type="region of interest" description="Disordered" evidence="5">
    <location>
        <begin position="269"/>
        <end position="325"/>
    </location>
</feature>
<dbReference type="OrthoDB" id="18798at2759"/>
<sequence length="379" mass="42778">MLCGMTSTLSNFFRNPGHRRAFRVAVIGVRGVGKSALTVRFLTRRYIGDYDPDLEKTYFFKTDIRGTPVPIEVMDTVLPPGGERPSPTLEANIHWADAFILMYSVTDKCSFDECYHLKFMIDYSRRRGKGLMRSHHCSMLAVPEINWNCDSVVLLVGNKNDAPNQERMVSYEEGLKRSMDMSCVGFHEISVRESVDQSHQVFHDLYLRWKANQCNQKREYPLNHLKRSVSFLSTRTDQSNGNKNHKEKDIVNNSRILWGKLAAVASSSHVNGTGRRRCTSTSQSPPFSIGSDSSIQEEDGSEETDSTPSTSPLGTEDVGFRSRASTEGHLQIIQRQWKLHSPCRRLMTHKQQPAPNGCQLPLSCCRRMSFSSGGKASDC</sequence>
<evidence type="ECO:0000256" key="1">
    <source>
        <dbReference type="ARBA" id="ARBA00008344"/>
    </source>
</evidence>
<dbReference type="SMART" id="SM00175">
    <property type="entry name" value="RAB"/>
    <property type="match status" value="1"/>
</dbReference>
<dbReference type="GO" id="GO:0003925">
    <property type="term" value="F:G protein activity"/>
    <property type="evidence" value="ECO:0007669"/>
    <property type="project" value="UniProtKB-EC"/>
</dbReference>
<dbReference type="SUPFAM" id="SSF52540">
    <property type="entry name" value="P-loop containing nucleoside triphosphate hydrolases"/>
    <property type="match status" value="1"/>
</dbReference>
<keyword evidence="3" id="KW-0378">Hydrolase</keyword>
<dbReference type="PANTHER" id="PTHR45704">
    <property type="entry name" value="RAS-LIKE FAMILY MEMBER 11"/>
    <property type="match status" value="1"/>
</dbReference>
<dbReference type="GO" id="GO:0005525">
    <property type="term" value="F:GTP binding"/>
    <property type="evidence" value="ECO:0007669"/>
    <property type="project" value="InterPro"/>
</dbReference>
<comment type="catalytic activity">
    <reaction evidence="4">
        <text>GTP + H2O = GDP + phosphate + H(+)</text>
        <dbReference type="Rhea" id="RHEA:19669"/>
        <dbReference type="ChEBI" id="CHEBI:15377"/>
        <dbReference type="ChEBI" id="CHEBI:15378"/>
        <dbReference type="ChEBI" id="CHEBI:37565"/>
        <dbReference type="ChEBI" id="CHEBI:43474"/>
        <dbReference type="ChEBI" id="CHEBI:58189"/>
        <dbReference type="EC" id="3.6.5.2"/>
    </reaction>
</comment>
<dbReference type="PRINTS" id="PR00449">
    <property type="entry name" value="RASTRNSFRMNG"/>
</dbReference>
<dbReference type="EMBL" id="OB660360">
    <property type="protein sequence ID" value="CAD7224390.1"/>
    <property type="molecule type" value="Genomic_DNA"/>
</dbReference>
<proteinExistence type="inferred from homology"/>
<dbReference type="InterPro" id="IPR001806">
    <property type="entry name" value="Small_GTPase"/>
</dbReference>
<accession>A0A7R8W8S1</accession>
<feature type="compositionally biased region" description="Polar residues" evidence="5">
    <location>
        <begin position="279"/>
        <end position="294"/>
    </location>
</feature>
<gene>
    <name evidence="6" type="ORF">CTOB1V02_LOCUS2355</name>
</gene>
<dbReference type="InterPro" id="IPR027417">
    <property type="entry name" value="P-loop_NTPase"/>
</dbReference>
<evidence type="ECO:0000256" key="5">
    <source>
        <dbReference type="SAM" id="MobiDB-lite"/>
    </source>
</evidence>